<name>A0A381Y8H5_9ZZZZ</name>
<evidence type="ECO:0000313" key="1">
    <source>
        <dbReference type="EMBL" id="SVA73285.1"/>
    </source>
</evidence>
<dbReference type="EMBL" id="UINC01017624">
    <property type="protein sequence ID" value="SVA73285.1"/>
    <property type="molecule type" value="Genomic_DNA"/>
</dbReference>
<sequence>MVKKAIAKVVRKGAKALAKKRRIKRWTKAGNRIGGKGKSKTKRDEIDSGIHIETPEERKLVAAAVAARKKNMAHYRANRGRNSAGLWSGPGAVLGGGGLLAAGFTSGGLPEAEAAAPYALKTIWYNAKTLAKAKADGMSPSLIAKFKKQKRLHVVQPKKQGNLGMQEFTTGGFTGPTSSQYTGMPKGPQRTFTGNFFGTHITDAKLSPKKTTKASYASHHRLITHKARAPETQWTPFYGPKKGVKIDLKGKDWLMQKMWTPISGPAEVAGGVAPTKRGVDKKIVKGYYVNLTDAEKGQLSTVARAEQAYKTGRYKPKKADKPMSEGRAKKLKAAGIQTQYIPYTTTQGNVSAMAKHGVVKIKMPDGTVRFFGSHEAAIKAYNKALVE</sequence>
<organism evidence="1">
    <name type="scientific">marine metagenome</name>
    <dbReference type="NCBI Taxonomy" id="408172"/>
    <lineage>
        <taxon>unclassified sequences</taxon>
        <taxon>metagenomes</taxon>
        <taxon>ecological metagenomes</taxon>
    </lineage>
</organism>
<protein>
    <submittedName>
        <fullName evidence="1">Uncharacterized protein</fullName>
    </submittedName>
</protein>
<reference evidence="1" key="1">
    <citation type="submission" date="2018-05" db="EMBL/GenBank/DDBJ databases">
        <authorList>
            <person name="Lanie J.A."/>
            <person name="Ng W.-L."/>
            <person name="Kazmierczak K.M."/>
            <person name="Andrzejewski T.M."/>
            <person name="Davidsen T.M."/>
            <person name="Wayne K.J."/>
            <person name="Tettelin H."/>
            <person name="Glass J.I."/>
            <person name="Rusch D."/>
            <person name="Podicherti R."/>
            <person name="Tsui H.-C.T."/>
            <person name="Winkler M.E."/>
        </authorList>
    </citation>
    <scope>NUCLEOTIDE SEQUENCE</scope>
</reference>
<dbReference type="AlphaFoldDB" id="A0A381Y8H5"/>
<proteinExistence type="predicted"/>
<accession>A0A381Y8H5</accession>
<gene>
    <name evidence="1" type="ORF">METZ01_LOCUS126139</name>
</gene>